<dbReference type="RefSeq" id="WP_249862001.1">
    <property type="nucleotide sequence ID" value="NZ_CP027059.1"/>
</dbReference>
<dbReference type="InterPro" id="IPR036938">
    <property type="entry name" value="PAP2/HPO_sf"/>
</dbReference>
<dbReference type="CDD" id="cd03392">
    <property type="entry name" value="PAP2_like_2"/>
    <property type="match status" value="1"/>
</dbReference>
<keyword evidence="1" id="KW-0472">Membrane</keyword>
<dbReference type="Gene3D" id="1.20.144.10">
    <property type="entry name" value="Phosphatidic acid phosphatase type 2/haloperoxidase"/>
    <property type="match status" value="2"/>
</dbReference>
<evidence type="ECO:0000313" key="3">
    <source>
        <dbReference type="EMBL" id="UQZ86469.1"/>
    </source>
</evidence>
<evidence type="ECO:0000259" key="2">
    <source>
        <dbReference type="SMART" id="SM00014"/>
    </source>
</evidence>
<reference evidence="3" key="2">
    <citation type="journal article" date="2021" name="J Anim Sci Technol">
        <title>Complete genome sequence of Paenibacillus konkukensis sp. nov. SK3146 as a potential probiotic strain.</title>
        <authorList>
            <person name="Jung H.I."/>
            <person name="Park S."/>
            <person name="Niu K.M."/>
            <person name="Lee S.W."/>
            <person name="Kothari D."/>
            <person name="Yi K.J."/>
            <person name="Kim S.K."/>
        </authorList>
    </citation>
    <scope>NUCLEOTIDE SEQUENCE</scope>
    <source>
        <strain evidence="3">SK3146</strain>
    </source>
</reference>
<dbReference type="Pfam" id="PF01569">
    <property type="entry name" value="PAP2"/>
    <property type="match status" value="1"/>
</dbReference>
<dbReference type="InterPro" id="IPR000326">
    <property type="entry name" value="PAP2/HPO"/>
</dbReference>
<evidence type="ECO:0000256" key="1">
    <source>
        <dbReference type="SAM" id="Phobius"/>
    </source>
</evidence>
<dbReference type="SMART" id="SM00014">
    <property type="entry name" value="acidPPc"/>
    <property type="match status" value="1"/>
</dbReference>
<dbReference type="EMBL" id="CP027059">
    <property type="protein sequence ID" value="UQZ86469.1"/>
    <property type="molecule type" value="Genomic_DNA"/>
</dbReference>
<name>A0ABY4RV17_9BACL</name>
<sequence length="220" mass="23953">MKPSYRPFPSLLLTALFCAAGFGIIAALVGTSHTDGFDSALISAIQGMESAPLTRIMQSFTFIGAGLPAGLLACLLAVVLYICCGLRRELLFFFAVPGGSWLLNELLKLLFHRERPALYRLAEAAGYSFPSGHSMAAFSLYGVFLFLVWRHVPSLPVRILLLLFGAFMIVMVGISRIYLGVHYPSDVAAGFMASGCWLAFAIGVYRRYSGPGFERVPARL</sequence>
<feature type="transmembrane region" description="Helical" evidence="1">
    <location>
        <begin position="161"/>
        <end position="181"/>
    </location>
</feature>
<dbReference type="Proteomes" id="UP001057134">
    <property type="component" value="Chromosome"/>
</dbReference>
<feature type="transmembrane region" description="Helical" evidence="1">
    <location>
        <begin position="131"/>
        <end position="149"/>
    </location>
</feature>
<dbReference type="PANTHER" id="PTHR14969">
    <property type="entry name" value="SPHINGOSINE-1-PHOSPHATE PHOSPHOHYDROLASE"/>
    <property type="match status" value="1"/>
</dbReference>
<feature type="transmembrane region" description="Helical" evidence="1">
    <location>
        <begin position="60"/>
        <end position="83"/>
    </location>
</feature>
<dbReference type="PANTHER" id="PTHR14969:SF13">
    <property type="entry name" value="AT30094P"/>
    <property type="match status" value="1"/>
</dbReference>
<feature type="transmembrane region" description="Helical" evidence="1">
    <location>
        <begin position="90"/>
        <end position="111"/>
    </location>
</feature>
<protein>
    <submittedName>
        <fullName evidence="3">Phosphatidylglycerophosphatase B</fullName>
    </submittedName>
</protein>
<keyword evidence="4" id="KW-1185">Reference proteome</keyword>
<reference evidence="3" key="1">
    <citation type="submission" date="2018-02" db="EMBL/GenBank/DDBJ databases">
        <authorList>
            <person name="Kim S.-K."/>
            <person name="Jung H.-I."/>
            <person name="Lee S.-W."/>
        </authorList>
    </citation>
    <scope>NUCLEOTIDE SEQUENCE</scope>
    <source>
        <strain evidence="3">SK3146</strain>
    </source>
</reference>
<evidence type="ECO:0000313" key="4">
    <source>
        <dbReference type="Proteomes" id="UP001057134"/>
    </source>
</evidence>
<organism evidence="3 4">
    <name type="scientific">Paenibacillus konkukensis</name>
    <dbReference type="NCBI Taxonomy" id="2020716"/>
    <lineage>
        <taxon>Bacteria</taxon>
        <taxon>Bacillati</taxon>
        <taxon>Bacillota</taxon>
        <taxon>Bacilli</taxon>
        <taxon>Bacillales</taxon>
        <taxon>Paenibacillaceae</taxon>
        <taxon>Paenibacillus</taxon>
    </lineage>
</organism>
<dbReference type="SUPFAM" id="SSF48317">
    <property type="entry name" value="Acid phosphatase/Vanadium-dependent haloperoxidase"/>
    <property type="match status" value="1"/>
</dbReference>
<accession>A0ABY4RV17</accession>
<feature type="transmembrane region" description="Helical" evidence="1">
    <location>
        <begin position="187"/>
        <end position="205"/>
    </location>
</feature>
<keyword evidence="1" id="KW-1133">Transmembrane helix</keyword>
<keyword evidence="1" id="KW-0812">Transmembrane</keyword>
<gene>
    <name evidence="3" type="ORF">SK3146_05762</name>
</gene>
<proteinExistence type="predicted"/>
<feature type="domain" description="Phosphatidic acid phosphatase type 2/haloperoxidase" evidence="2">
    <location>
        <begin position="90"/>
        <end position="202"/>
    </location>
</feature>